<reference evidence="1" key="1">
    <citation type="journal article" date="2023" name="Mol. Phylogenet. Evol.">
        <title>Genome-scale phylogeny and comparative genomics of the fungal order Sordariales.</title>
        <authorList>
            <person name="Hensen N."/>
            <person name="Bonometti L."/>
            <person name="Westerberg I."/>
            <person name="Brannstrom I.O."/>
            <person name="Guillou S."/>
            <person name="Cros-Aarteil S."/>
            <person name="Calhoun S."/>
            <person name="Haridas S."/>
            <person name="Kuo A."/>
            <person name="Mondo S."/>
            <person name="Pangilinan J."/>
            <person name="Riley R."/>
            <person name="LaButti K."/>
            <person name="Andreopoulos B."/>
            <person name="Lipzen A."/>
            <person name="Chen C."/>
            <person name="Yan M."/>
            <person name="Daum C."/>
            <person name="Ng V."/>
            <person name="Clum A."/>
            <person name="Steindorff A."/>
            <person name="Ohm R.A."/>
            <person name="Martin F."/>
            <person name="Silar P."/>
            <person name="Natvig D.O."/>
            <person name="Lalanne C."/>
            <person name="Gautier V."/>
            <person name="Ament-Velasquez S.L."/>
            <person name="Kruys A."/>
            <person name="Hutchinson M.I."/>
            <person name="Powell A.J."/>
            <person name="Barry K."/>
            <person name="Miller A.N."/>
            <person name="Grigoriev I.V."/>
            <person name="Debuchy R."/>
            <person name="Gladieux P."/>
            <person name="Hiltunen Thoren M."/>
            <person name="Johannesson H."/>
        </authorList>
    </citation>
    <scope>NUCLEOTIDE SEQUENCE</scope>
    <source>
        <strain evidence="1">CBS 626.80</strain>
    </source>
</reference>
<gene>
    <name evidence="1" type="ORF">QBC32DRAFT_61876</name>
</gene>
<reference evidence="1" key="2">
    <citation type="submission" date="2023-06" db="EMBL/GenBank/DDBJ databases">
        <authorList>
            <consortium name="Lawrence Berkeley National Laboratory"/>
            <person name="Mondo S.J."/>
            <person name="Hensen N."/>
            <person name="Bonometti L."/>
            <person name="Westerberg I."/>
            <person name="Brannstrom I.O."/>
            <person name="Guillou S."/>
            <person name="Cros-Aarteil S."/>
            <person name="Calhoun S."/>
            <person name="Haridas S."/>
            <person name="Kuo A."/>
            <person name="Pangilinan J."/>
            <person name="Riley R."/>
            <person name="Labutti K."/>
            <person name="Andreopoulos B."/>
            <person name="Lipzen A."/>
            <person name="Chen C."/>
            <person name="Yanf M."/>
            <person name="Daum C."/>
            <person name="Ng V."/>
            <person name="Clum A."/>
            <person name="Steindorff A."/>
            <person name="Ohm R."/>
            <person name="Martin F."/>
            <person name="Silar P."/>
            <person name="Natvig D."/>
            <person name="Lalanne C."/>
            <person name="Gautier V."/>
            <person name="Ament-Velasquez S.L."/>
            <person name="Kruys A."/>
            <person name="Hutchinson M.I."/>
            <person name="Powell A.J."/>
            <person name="Barry K."/>
            <person name="Miller A.N."/>
            <person name="Grigoriev I.V."/>
            <person name="Debuchy R."/>
            <person name="Gladieux P."/>
            <person name="Thoren M.H."/>
            <person name="Johannesson H."/>
        </authorList>
    </citation>
    <scope>NUCLEOTIDE SEQUENCE</scope>
    <source>
        <strain evidence="1">CBS 626.80</strain>
    </source>
</reference>
<keyword evidence="2" id="KW-1185">Reference proteome</keyword>
<sequence>MSYSAFSRPPQPRPGLKLTVRFVIRERDDGRPIITIQPVADYCNLISVVGNPRWFMPWEERLKATVTFPTERDELRHYICEQLMLWCKNPAGGSVVQATDDRIILTGIREVLREWRTHAQEATESRGRDERRIWAKGPVMSRMAEQFIGLFRWVEVQGINEWAEVVKTNRDGWGDAFKELVKRRRELVVGETKLLFWSSEV</sequence>
<evidence type="ECO:0000313" key="2">
    <source>
        <dbReference type="Proteomes" id="UP001303222"/>
    </source>
</evidence>
<proteinExistence type="predicted"/>
<organism evidence="1 2">
    <name type="scientific">Pseudoneurospora amorphoporcata</name>
    <dbReference type="NCBI Taxonomy" id="241081"/>
    <lineage>
        <taxon>Eukaryota</taxon>
        <taxon>Fungi</taxon>
        <taxon>Dikarya</taxon>
        <taxon>Ascomycota</taxon>
        <taxon>Pezizomycotina</taxon>
        <taxon>Sordariomycetes</taxon>
        <taxon>Sordariomycetidae</taxon>
        <taxon>Sordariales</taxon>
        <taxon>Sordariaceae</taxon>
        <taxon>Pseudoneurospora</taxon>
    </lineage>
</organism>
<dbReference type="EMBL" id="MU859270">
    <property type="protein sequence ID" value="KAK3948331.1"/>
    <property type="molecule type" value="Genomic_DNA"/>
</dbReference>
<dbReference type="Proteomes" id="UP001303222">
    <property type="component" value="Unassembled WGS sequence"/>
</dbReference>
<protein>
    <submittedName>
        <fullName evidence="1">Uncharacterized protein</fullName>
    </submittedName>
</protein>
<name>A0AAN6NM14_9PEZI</name>
<evidence type="ECO:0000313" key="1">
    <source>
        <dbReference type="EMBL" id="KAK3948331.1"/>
    </source>
</evidence>
<accession>A0AAN6NM14</accession>
<dbReference type="AlphaFoldDB" id="A0AAN6NM14"/>
<comment type="caution">
    <text evidence="1">The sequence shown here is derived from an EMBL/GenBank/DDBJ whole genome shotgun (WGS) entry which is preliminary data.</text>
</comment>